<accession>A0A1N6EAX5</accession>
<keyword evidence="5 6" id="KW-0472">Membrane</keyword>
<feature type="transmembrane region" description="Helical" evidence="6">
    <location>
        <begin position="453"/>
        <end position="472"/>
    </location>
</feature>
<dbReference type="InterPro" id="IPR036412">
    <property type="entry name" value="HAD-like_sf"/>
</dbReference>
<dbReference type="SUPFAM" id="SSF56784">
    <property type="entry name" value="HAD-like"/>
    <property type="match status" value="1"/>
</dbReference>
<dbReference type="InterPro" id="IPR023214">
    <property type="entry name" value="HAD_sf"/>
</dbReference>
<dbReference type="GO" id="GO:0016765">
    <property type="term" value="F:transferase activity, transferring alkyl or aryl (other than methyl) groups"/>
    <property type="evidence" value="ECO:0007669"/>
    <property type="project" value="InterPro"/>
</dbReference>
<dbReference type="Pfam" id="PF01040">
    <property type="entry name" value="UbiA"/>
    <property type="match status" value="1"/>
</dbReference>
<dbReference type="EMBL" id="FSRL01000001">
    <property type="protein sequence ID" value="SIN80178.1"/>
    <property type="molecule type" value="Genomic_DNA"/>
</dbReference>
<dbReference type="Gene3D" id="1.10.357.140">
    <property type="entry name" value="UbiA prenyltransferase"/>
    <property type="match status" value="1"/>
</dbReference>
<dbReference type="NCBIfam" id="NF006088">
    <property type="entry name" value="PRK08238.1"/>
    <property type="match status" value="1"/>
</dbReference>
<name>A0A1N6EAX5_9RHOB</name>
<dbReference type="CDD" id="cd13963">
    <property type="entry name" value="PT_UbiA_2"/>
    <property type="match status" value="1"/>
</dbReference>
<evidence type="ECO:0000256" key="5">
    <source>
        <dbReference type="ARBA" id="ARBA00023136"/>
    </source>
</evidence>
<evidence type="ECO:0000256" key="1">
    <source>
        <dbReference type="ARBA" id="ARBA00004141"/>
    </source>
</evidence>
<feature type="transmembrane region" description="Helical" evidence="6">
    <location>
        <begin position="212"/>
        <end position="237"/>
    </location>
</feature>
<evidence type="ECO:0000313" key="7">
    <source>
        <dbReference type="EMBL" id="SIN80178.1"/>
    </source>
</evidence>
<keyword evidence="8" id="KW-1185">Reference proteome</keyword>
<protein>
    <submittedName>
        <fullName evidence="7">4-hydroxybenzoate polyprenyltransferase</fullName>
    </submittedName>
</protein>
<dbReference type="RefSeq" id="WP_245794345.1">
    <property type="nucleotide sequence ID" value="NZ_FSRL01000001.1"/>
</dbReference>
<feature type="transmembrane region" description="Helical" evidence="6">
    <location>
        <begin position="415"/>
        <end position="432"/>
    </location>
</feature>
<feature type="transmembrane region" description="Helical" evidence="6">
    <location>
        <begin position="383"/>
        <end position="403"/>
    </location>
</feature>
<comment type="subcellular location">
    <subcellularLocation>
        <location evidence="1">Membrane</location>
        <topology evidence="1">Multi-pass membrane protein</topology>
    </subcellularLocation>
</comment>
<reference evidence="8" key="1">
    <citation type="submission" date="2016-11" db="EMBL/GenBank/DDBJ databases">
        <authorList>
            <person name="Varghese N."/>
            <person name="Submissions S."/>
        </authorList>
    </citation>
    <scope>NUCLEOTIDE SEQUENCE [LARGE SCALE GENOMIC DNA]</scope>
    <source>
        <strain evidence="8">DSM 29440</strain>
    </source>
</reference>
<dbReference type="PANTHER" id="PTHR42723">
    <property type="entry name" value="CHLOROPHYLL SYNTHASE"/>
    <property type="match status" value="1"/>
</dbReference>
<dbReference type="InterPro" id="IPR050475">
    <property type="entry name" value="Prenyltransferase_related"/>
</dbReference>
<evidence type="ECO:0000256" key="2">
    <source>
        <dbReference type="ARBA" id="ARBA00022475"/>
    </source>
</evidence>
<keyword evidence="2" id="KW-1003">Cell membrane</keyword>
<feature type="transmembrane region" description="Helical" evidence="6">
    <location>
        <begin position="337"/>
        <end position="355"/>
    </location>
</feature>
<feature type="transmembrane region" description="Helical" evidence="6">
    <location>
        <begin position="312"/>
        <end position="331"/>
    </location>
</feature>
<dbReference type="InterPro" id="IPR000537">
    <property type="entry name" value="UbiA_prenyltransferase"/>
</dbReference>
<evidence type="ECO:0000256" key="4">
    <source>
        <dbReference type="ARBA" id="ARBA00022989"/>
    </source>
</evidence>
<keyword evidence="7" id="KW-0808">Transferase</keyword>
<sequence length="478" mass="52260">MADAKPLVLDVDGTFLKTDLLLENFWAGLGRDPVATLAVSFRHLRHPEKLKAELARIAPLRTDLMPVNPDIRALAVKSKAAGREVVLASASTEPLVKQVAADHGLSDRVFASTTEINLKGKAKAGVLVEAYGEQGFDYAGNAPVDAKVWDHAENVIMVGEQPSVAARLAAKGRNVVTYGGGWRFADLMKALRPHQWVKNVLLLLPLVAAHQFSWAALLPVLVGILAFSFAASSIYIVNDLLDLEADRLHKSKCRRPFAAGTVPIGVGMIIGVALGLSALILAAALNWAFFGIVVLYIVTSLAYSLKLKRMRWVDIVVLASLYTIRVVAGAAAGEVAITSALLVFVFPVFITLGCVKRITELAKAEDDERLPGRGYGRPDRHDLLNVAGIGVFGALLIFFIYTLSPQAKALYPDRWLLWAAMPFLAHWLIRMVRLGWQGKMDYDPIVFAARDRVGLGVMLFTLSLMFWAAKLWQQWFGA</sequence>
<keyword evidence="4 6" id="KW-1133">Transmembrane helix</keyword>
<dbReference type="STRING" id="1217970.SAMN05444002_0533"/>
<gene>
    <name evidence="7" type="ORF">SAMN05444002_0533</name>
</gene>
<dbReference type="AlphaFoldDB" id="A0A1N6EAX5"/>
<evidence type="ECO:0000256" key="6">
    <source>
        <dbReference type="SAM" id="Phobius"/>
    </source>
</evidence>
<dbReference type="Proteomes" id="UP000184932">
    <property type="component" value="Unassembled WGS sequence"/>
</dbReference>
<proteinExistence type="predicted"/>
<evidence type="ECO:0000256" key="3">
    <source>
        <dbReference type="ARBA" id="ARBA00022692"/>
    </source>
</evidence>
<feature type="transmembrane region" description="Helical" evidence="6">
    <location>
        <begin position="287"/>
        <end position="305"/>
    </location>
</feature>
<feature type="transmembrane region" description="Helical" evidence="6">
    <location>
        <begin position="257"/>
        <end position="281"/>
    </location>
</feature>
<dbReference type="GO" id="GO:0016020">
    <property type="term" value="C:membrane"/>
    <property type="evidence" value="ECO:0007669"/>
    <property type="project" value="UniProtKB-SubCell"/>
</dbReference>
<keyword evidence="3 6" id="KW-0812">Transmembrane</keyword>
<dbReference type="InterPro" id="IPR044878">
    <property type="entry name" value="UbiA_sf"/>
</dbReference>
<evidence type="ECO:0000313" key="8">
    <source>
        <dbReference type="Proteomes" id="UP000184932"/>
    </source>
</evidence>
<dbReference type="PANTHER" id="PTHR42723:SF1">
    <property type="entry name" value="CHLOROPHYLL SYNTHASE, CHLOROPLASTIC"/>
    <property type="match status" value="1"/>
</dbReference>
<dbReference type="Gene3D" id="3.40.50.1000">
    <property type="entry name" value="HAD superfamily/HAD-like"/>
    <property type="match status" value="1"/>
</dbReference>
<organism evidence="7 8">
    <name type="scientific">Vannielia litorea</name>
    <dbReference type="NCBI Taxonomy" id="1217970"/>
    <lineage>
        <taxon>Bacteria</taxon>
        <taxon>Pseudomonadati</taxon>
        <taxon>Pseudomonadota</taxon>
        <taxon>Alphaproteobacteria</taxon>
        <taxon>Rhodobacterales</taxon>
        <taxon>Paracoccaceae</taxon>
        <taxon>Vannielia</taxon>
    </lineage>
</organism>